<dbReference type="AlphaFoldDB" id="A0ABD0KQ30"/>
<proteinExistence type="predicted"/>
<keyword evidence="2" id="KW-1185">Reference proteome</keyword>
<gene>
    <name evidence="1" type="ORF">BaRGS_00019727</name>
</gene>
<sequence>MTSSVAAGARRHKESELASTACFSLQLQAQHNTGRKAVPHTEDTVTRTVAVAVIGEGEGGGDAGSLSHTQHQFHCHTAYTILSCSPQLARVFPPSLILSPAFPTHGLMNHAWIRDNLANRENVQHLDPLFLLHRLLCWPLY</sequence>
<evidence type="ECO:0000313" key="1">
    <source>
        <dbReference type="EMBL" id="KAK7489066.1"/>
    </source>
</evidence>
<dbReference type="EMBL" id="JACVVK020000143">
    <property type="protein sequence ID" value="KAK7489066.1"/>
    <property type="molecule type" value="Genomic_DNA"/>
</dbReference>
<organism evidence="1 2">
    <name type="scientific">Batillaria attramentaria</name>
    <dbReference type="NCBI Taxonomy" id="370345"/>
    <lineage>
        <taxon>Eukaryota</taxon>
        <taxon>Metazoa</taxon>
        <taxon>Spiralia</taxon>
        <taxon>Lophotrochozoa</taxon>
        <taxon>Mollusca</taxon>
        <taxon>Gastropoda</taxon>
        <taxon>Caenogastropoda</taxon>
        <taxon>Sorbeoconcha</taxon>
        <taxon>Cerithioidea</taxon>
        <taxon>Batillariidae</taxon>
        <taxon>Batillaria</taxon>
    </lineage>
</organism>
<dbReference type="Proteomes" id="UP001519460">
    <property type="component" value="Unassembled WGS sequence"/>
</dbReference>
<accession>A0ABD0KQ30</accession>
<reference evidence="1 2" key="1">
    <citation type="journal article" date="2023" name="Sci. Data">
        <title>Genome assembly of the Korean intertidal mud-creeper Batillaria attramentaria.</title>
        <authorList>
            <person name="Patra A.K."/>
            <person name="Ho P.T."/>
            <person name="Jun S."/>
            <person name="Lee S.J."/>
            <person name="Kim Y."/>
            <person name="Won Y.J."/>
        </authorList>
    </citation>
    <scope>NUCLEOTIDE SEQUENCE [LARGE SCALE GENOMIC DNA]</scope>
    <source>
        <strain evidence="1">Wonlab-2016</strain>
    </source>
</reference>
<protein>
    <submittedName>
        <fullName evidence="1">Uncharacterized protein</fullName>
    </submittedName>
</protein>
<evidence type="ECO:0000313" key="2">
    <source>
        <dbReference type="Proteomes" id="UP001519460"/>
    </source>
</evidence>
<comment type="caution">
    <text evidence="1">The sequence shown here is derived from an EMBL/GenBank/DDBJ whole genome shotgun (WGS) entry which is preliminary data.</text>
</comment>
<name>A0ABD0KQ30_9CAEN</name>